<organism evidence="7 8">
    <name type="scientific">Desulfobacter hydrogenophilus</name>
    <dbReference type="NCBI Taxonomy" id="2291"/>
    <lineage>
        <taxon>Bacteria</taxon>
        <taxon>Pseudomonadati</taxon>
        <taxon>Thermodesulfobacteriota</taxon>
        <taxon>Desulfobacteria</taxon>
        <taxon>Desulfobacterales</taxon>
        <taxon>Desulfobacteraceae</taxon>
        <taxon>Desulfobacter</taxon>
    </lineage>
</organism>
<dbReference type="PROSITE" id="PS00786">
    <property type="entry name" value="5_NUCLEOTIDASE_2"/>
    <property type="match status" value="1"/>
</dbReference>
<dbReference type="PRINTS" id="PR01607">
    <property type="entry name" value="APYRASEFAMLY"/>
</dbReference>
<dbReference type="PANTHER" id="PTHR11575:SF24">
    <property type="entry name" value="5'-NUCLEOTIDASE"/>
    <property type="match status" value="1"/>
</dbReference>
<dbReference type="EMBL" id="CP036313">
    <property type="protein sequence ID" value="QBH11797.1"/>
    <property type="molecule type" value="Genomic_DNA"/>
</dbReference>
<keyword evidence="3" id="KW-0378">Hydrolase</keyword>
<evidence type="ECO:0000256" key="3">
    <source>
        <dbReference type="RuleBase" id="RU362119"/>
    </source>
</evidence>
<dbReference type="GO" id="GO:0030288">
    <property type="term" value="C:outer membrane-bounded periplasmic space"/>
    <property type="evidence" value="ECO:0007669"/>
    <property type="project" value="TreeGrafter"/>
</dbReference>
<sequence>MAPKRRKIKTRIVVRFFLLLAGAVVLSALGCRSFPSETKLKILHLNDVHSFLAPQTAELTFEGQSTICEVGGMARVAGLVDALAVKPAQTLLLHAGDAVQGTLYFTLFDGRADAGVMNVMPFDAMALGNHEFDNRDSWLAGFIRSLKVPVVSANIRVDPGHVLEHLFAPYVVKKIDGRPVGIIGMTISEVTRRSSRPGPGVLFGDEVRYVQAAVDELSAKGIGRIILLSHYGYENILSLAGQVSDVDVIVDGHSHTLLGDLAPYGLACDSPYPVISENKEGDPVCIVQAWSHGRVLGELDVRFKGDRLAAWSGRSHLVLGDQFWREGATGERQRVTGAEREKILDRISRDDSLDIAPENAAVAGVLDQFSRQVAEKGETIIGTARQDLAHVRVPGQVHGTKPMPLGSRLVPLVAQAFYEQVPHADMCIQNAGGVRTGIQKGAIRYSTVYGMLPFSNTLFEIEMPGHRIRQVLEQALEYVLKNDAKGAFPYAYGLRYDIDARKPFGSRFSGLEVRERVSGRYVPLEDERSYVVVANDFIASGKDGYKGFGAASQVPGKTVNTYLDYARAFITHVQAMDLSGKGLAELPSRDHCIKSFIPPDKPGPSALIMSAI</sequence>
<evidence type="ECO:0000313" key="6">
    <source>
        <dbReference type="EMBL" id="QBH11797.1"/>
    </source>
</evidence>
<evidence type="ECO:0000313" key="9">
    <source>
        <dbReference type="Proteomes" id="UP000293902"/>
    </source>
</evidence>
<keyword evidence="2" id="KW-0732">Signal</keyword>
<dbReference type="GO" id="GO:0000166">
    <property type="term" value="F:nucleotide binding"/>
    <property type="evidence" value="ECO:0007669"/>
    <property type="project" value="UniProtKB-KW"/>
</dbReference>
<dbReference type="GO" id="GO:0008253">
    <property type="term" value="F:5'-nucleotidase activity"/>
    <property type="evidence" value="ECO:0007669"/>
    <property type="project" value="TreeGrafter"/>
</dbReference>
<dbReference type="InterPro" id="IPR006146">
    <property type="entry name" value="5'-Nucleotdase_CS"/>
</dbReference>
<accession>A0A328F9X7</accession>
<dbReference type="PANTHER" id="PTHR11575">
    <property type="entry name" value="5'-NUCLEOTIDASE-RELATED"/>
    <property type="match status" value="1"/>
</dbReference>
<dbReference type="Pfam" id="PF00149">
    <property type="entry name" value="Metallophos"/>
    <property type="match status" value="1"/>
</dbReference>
<feature type="domain" description="5'-Nucleotidase C-terminal" evidence="5">
    <location>
        <begin position="407"/>
        <end position="548"/>
    </location>
</feature>
<dbReference type="InterPro" id="IPR029052">
    <property type="entry name" value="Metallo-depent_PP-like"/>
</dbReference>
<keyword evidence="9" id="KW-1185">Reference proteome</keyword>
<evidence type="ECO:0000313" key="7">
    <source>
        <dbReference type="EMBL" id="RAM01026.1"/>
    </source>
</evidence>
<dbReference type="Gene3D" id="3.90.780.10">
    <property type="entry name" value="5'-Nucleotidase, C-terminal domain"/>
    <property type="match status" value="1"/>
</dbReference>
<dbReference type="GO" id="GO:0046872">
    <property type="term" value="F:metal ion binding"/>
    <property type="evidence" value="ECO:0007669"/>
    <property type="project" value="InterPro"/>
</dbReference>
<evidence type="ECO:0000259" key="4">
    <source>
        <dbReference type="Pfam" id="PF00149"/>
    </source>
</evidence>
<dbReference type="EMBL" id="QLNI01000033">
    <property type="protein sequence ID" value="RAM01026.1"/>
    <property type="molecule type" value="Genomic_DNA"/>
</dbReference>
<dbReference type="Proteomes" id="UP000293902">
    <property type="component" value="Chromosome"/>
</dbReference>
<dbReference type="AlphaFoldDB" id="A0A328F9X7"/>
<dbReference type="Gene3D" id="3.60.21.10">
    <property type="match status" value="1"/>
</dbReference>
<dbReference type="SUPFAM" id="SSF55816">
    <property type="entry name" value="5'-nucleotidase (syn. UDP-sugar hydrolase), C-terminal domain"/>
    <property type="match status" value="1"/>
</dbReference>
<dbReference type="GO" id="GO:0009166">
    <property type="term" value="P:nucleotide catabolic process"/>
    <property type="evidence" value="ECO:0007669"/>
    <property type="project" value="InterPro"/>
</dbReference>
<evidence type="ECO:0000313" key="8">
    <source>
        <dbReference type="Proteomes" id="UP000248798"/>
    </source>
</evidence>
<feature type="domain" description="Calcineurin-like phosphoesterase" evidence="4">
    <location>
        <begin position="40"/>
        <end position="256"/>
    </location>
</feature>
<protein>
    <submittedName>
        <fullName evidence="7">NAD nucleotidase</fullName>
    </submittedName>
</protein>
<evidence type="ECO:0000256" key="2">
    <source>
        <dbReference type="ARBA" id="ARBA00022729"/>
    </source>
</evidence>
<evidence type="ECO:0000259" key="5">
    <source>
        <dbReference type="Pfam" id="PF02872"/>
    </source>
</evidence>
<dbReference type="InterPro" id="IPR036907">
    <property type="entry name" value="5'-Nucleotdase_C_sf"/>
</dbReference>
<dbReference type="SUPFAM" id="SSF56300">
    <property type="entry name" value="Metallo-dependent phosphatases"/>
    <property type="match status" value="1"/>
</dbReference>
<dbReference type="RefSeq" id="WP_111958369.1">
    <property type="nucleotide sequence ID" value="NZ_CP036313.1"/>
</dbReference>
<dbReference type="PROSITE" id="PS51257">
    <property type="entry name" value="PROKAR_LIPOPROTEIN"/>
    <property type="match status" value="1"/>
</dbReference>
<dbReference type="Pfam" id="PF02872">
    <property type="entry name" value="5_nucleotid_C"/>
    <property type="match status" value="1"/>
</dbReference>
<dbReference type="InterPro" id="IPR008334">
    <property type="entry name" value="5'-Nucleotdase_C"/>
</dbReference>
<dbReference type="Proteomes" id="UP000248798">
    <property type="component" value="Unassembled WGS sequence"/>
</dbReference>
<dbReference type="InterPro" id="IPR006179">
    <property type="entry name" value="5_nucleotidase/apyrase"/>
</dbReference>
<reference evidence="7 8" key="1">
    <citation type="submission" date="2018-06" db="EMBL/GenBank/DDBJ databases">
        <title>Complete Genome Sequence of Desulfobacter hydrogenophilus (DSM3380).</title>
        <authorList>
            <person name="Marietou A."/>
            <person name="Schreiber L."/>
            <person name="Marshall I."/>
            <person name="Jorgensen B."/>
        </authorList>
    </citation>
    <scope>NUCLEOTIDE SEQUENCE [LARGE SCALE GENOMIC DNA]</scope>
    <source>
        <strain evidence="7 8">DSM 3380</strain>
    </source>
</reference>
<reference evidence="6 9" key="2">
    <citation type="submission" date="2019-02" db="EMBL/GenBank/DDBJ databases">
        <title>Complete genome sequence of Desulfobacter hydrogenophilus AcRS1.</title>
        <authorList>
            <person name="Marietou A."/>
            <person name="Lund M.B."/>
            <person name="Marshall I.P.G."/>
            <person name="Schreiber L."/>
            <person name="Jorgensen B."/>
        </authorList>
    </citation>
    <scope>NUCLEOTIDE SEQUENCE [LARGE SCALE GENOMIC DNA]</scope>
    <source>
        <strain evidence="6 9">AcRS1</strain>
    </source>
</reference>
<keyword evidence="3" id="KW-0547">Nucleotide-binding</keyword>
<name>A0A328F9X7_9BACT</name>
<gene>
    <name evidence="7" type="ORF">DO021_15670</name>
    <name evidence="6" type="ORF">EYB58_01965</name>
</gene>
<dbReference type="InterPro" id="IPR004843">
    <property type="entry name" value="Calcineurin-like_PHP"/>
</dbReference>
<evidence type="ECO:0000256" key="1">
    <source>
        <dbReference type="ARBA" id="ARBA00006654"/>
    </source>
</evidence>
<comment type="similarity">
    <text evidence="1 3">Belongs to the 5'-nucleotidase family.</text>
</comment>
<dbReference type="GO" id="GO:0008768">
    <property type="term" value="F:UDP-sugar diphosphatase activity"/>
    <property type="evidence" value="ECO:0007669"/>
    <property type="project" value="TreeGrafter"/>
</dbReference>
<dbReference type="OrthoDB" id="9803927at2"/>
<proteinExistence type="inferred from homology"/>